<dbReference type="InterPro" id="IPR020616">
    <property type="entry name" value="Thiolase_N"/>
</dbReference>
<dbReference type="PROSITE" id="PS00098">
    <property type="entry name" value="THIOLASE_1"/>
    <property type="match status" value="1"/>
</dbReference>
<dbReference type="Pfam" id="PF02803">
    <property type="entry name" value="Thiolase_C"/>
    <property type="match status" value="1"/>
</dbReference>
<feature type="domain" description="Thiolase C-terminal" evidence="9">
    <location>
        <begin position="290"/>
        <end position="412"/>
    </location>
</feature>
<keyword evidence="3 7" id="KW-0808">Transferase</keyword>
<dbReference type="AlphaFoldDB" id="A0A1F4RLF0"/>
<comment type="similarity">
    <text evidence="1 7">Belongs to the thiolase-like superfamily. Thiolase family.</text>
</comment>
<dbReference type="InterPro" id="IPR020615">
    <property type="entry name" value="Thiolase_acyl_enz_int_AS"/>
</dbReference>
<evidence type="ECO:0000256" key="4">
    <source>
        <dbReference type="ARBA" id="ARBA00023315"/>
    </source>
</evidence>
<dbReference type="InterPro" id="IPR002155">
    <property type="entry name" value="Thiolase"/>
</dbReference>
<evidence type="ECO:0000313" key="11">
    <source>
        <dbReference type="Proteomes" id="UP000179095"/>
    </source>
</evidence>
<dbReference type="InterPro" id="IPR016039">
    <property type="entry name" value="Thiolase-like"/>
</dbReference>
<feature type="active site" description="Proton acceptor" evidence="6">
    <location>
        <position position="400"/>
    </location>
</feature>
<accession>A0A1F4RLF0</accession>
<name>A0A1F4RLF0_UNCSA</name>
<reference evidence="10 11" key="1">
    <citation type="journal article" date="2016" name="Nat. Commun.">
        <title>Thousands of microbial genomes shed light on interconnected biogeochemical processes in an aquifer system.</title>
        <authorList>
            <person name="Anantharaman K."/>
            <person name="Brown C.T."/>
            <person name="Hug L.A."/>
            <person name="Sharon I."/>
            <person name="Castelle C.J."/>
            <person name="Probst A.J."/>
            <person name="Thomas B.C."/>
            <person name="Singh A."/>
            <person name="Wilkins M.J."/>
            <person name="Karaoz U."/>
            <person name="Brodie E.L."/>
            <person name="Williams K.H."/>
            <person name="Hubbard S.S."/>
            <person name="Banfield J.F."/>
        </authorList>
    </citation>
    <scope>NUCLEOTIDE SEQUENCE [LARGE SCALE GENOMIC DNA]</scope>
</reference>
<evidence type="ECO:0000313" key="10">
    <source>
        <dbReference type="EMBL" id="OGC08323.1"/>
    </source>
</evidence>
<evidence type="ECO:0000259" key="9">
    <source>
        <dbReference type="Pfam" id="PF02803"/>
    </source>
</evidence>
<proteinExistence type="inferred from homology"/>
<feature type="active site" description="Proton acceptor" evidence="6">
    <location>
        <position position="370"/>
    </location>
</feature>
<dbReference type="InterPro" id="IPR020617">
    <property type="entry name" value="Thiolase_C"/>
</dbReference>
<dbReference type="PANTHER" id="PTHR18919">
    <property type="entry name" value="ACETYL-COA C-ACYLTRANSFERASE"/>
    <property type="match status" value="1"/>
</dbReference>
<evidence type="ECO:0000256" key="1">
    <source>
        <dbReference type="ARBA" id="ARBA00010982"/>
    </source>
</evidence>
<evidence type="ECO:0000256" key="3">
    <source>
        <dbReference type="ARBA" id="ARBA00022679"/>
    </source>
</evidence>
<feature type="domain" description="Thiolase N-terminal" evidence="8">
    <location>
        <begin position="5"/>
        <end position="282"/>
    </location>
</feature>
<protein>
    <recommendedName>
        <fullName evidence="2">acetyl-CoA C-acetyltransferase</fullName>
        <ecNumber evidence="2">2.3.1.9</ecNumber>
    </recommendedName>
    <alternativeName>
        <fullName evidence="5">Acetoacetyl-CoA thiolase</fullName>
    </alternativeName>
</protein>
<gene>
    <name evidence="10" type="ORF">A3F86_04605</name>
</gene>
<dbReference type="FunFam" id="3.40.47.10:FF:000010">
    <property type="entry name" value="Acetyl-CoA acetyltransferase (Thiolase)"/>
    <property type="match status" value="1"/>
</dbReference>
<dbReference type="Proteomes" id="UP000179095">
    <property type="component" value="Unassembled WGS sequence"/>
</dbReference>
<dbReference type="Gene3D" id="3.40.47.10">
    <property type="match status" value="2"/>
</dbReference>
<dbReference type="STRING" id="1802568.A3F86_04605"/>
<dbReference type="PIRSF" id="PIRSF000429">
    <property type="entry name" value="Ac-CoA_Ac_transf"/>
    <property type="match status" value="1"/>
</dbReference>
<dbReference type="EMBL" id="METQ01000058">
    <property type="protein sequence ID" value="OGC08323.1"/>
    <property type="molecule type" value="Genomic_DNA"/>
</dbReference>
<dbReference type="SUPFAM" id="SSF53901">
    <property type="entry name" value="Thiolase-like"/>
    <property type="match status" value="2"/>
</dbReference>
<dbReference type="PROSITE" id="PS00737">
    <property type="entry name" value="THIOLASE_2"/>
    <property type="match status" value="1"/>
</dbReference>
<evidence type="ECO:0000259" key="8">
    <source>
        <dbReference type="Pfam" id="PF00108"/>
    </source>
</evidence>
<organism evidence="10 11">
    <name type="scientific">candidate division WOR-1 bacterium RIFCSPLOWO2_12_FULL_45_9</name>
    <dbReference type="NCBI Taxonomy" id="1802568"/>
    <lineage>
        <taxon>Bacteria</taxon>
        <taxon>Bacillati</taxon>
        <taxon>Saganbacteria</taxon>
    </lineage>
</organism>
<dbReference type="CDD" id="cd00751">
    <property type="entry name" value="thiolase"/>
    <property type="match status" value="1"/>
</dbReference>
<dbReference type="InterPro" id="IPR020610">
    <property type="entry name" value="Thiolase_AS"/>
</dbReference>
<evidence type="ECO:0000256" key="6">
    <source>
        <dbReference type="PIRSR" id="PIRSR000429-1"/>
    </source>
</evidence>
<sequence length="414" mass="44622">MKERIAILDGIRTPFIKADGVFKFLDADDLGAIVVKEILARTGLPAKKIDEVIFGNVAQPVHAANVSRVIALKAGLPFSVIAHTVNRNCASGMQSITAAANQILSGESQIIIAGGTESMSNIPLVFGSEMKDFFFALFKARSLKDRLGVLCSFRLRYLKPIIGVEKGLTDPICGMIMGLTAEVLSREFHITREEQDEFALLSHQRAVAAIKEGRLAEEIIPVPVPPDYKNVQAQDDGPRENQSREALQKLKPYFDRKTGTVTVGNSCPLSDGAAAMILTSESQAKALGLQPLGYLKAYAYAGLEGARMGLGPYFAINLLLKKTGLTMKDFELIEINEAFAAQIIANERAFNGQLDRRLFNVNGGAIALGHPVGTSGTRLVITLLKEMARRKKQLGLATLCVGGGQGAALVLETK</sequence>
<dbReference type="Pfam" id="PF00108">
    <property type="entry name" value="Thiolase_N"/>
    <property type="match status" value="1"/>
</dbReference>
<feature type="active site" description="Acyl-thioester intermediate" evidence="6">
    <location>
        <position position="89"/>
    </location>
</feature>
<dbReference type="PROSITE" id="PS00099">
    <property type="entry name" value="THIOLASE_3"/>
    <property type="match status" value="1"/>
</dbReference>
<comment type="caution">
    <text evidence="10">The sequence shown here is derived from an EMBL/GenBank/DDBJ whole genome shotgun (WGS) entry which is preliminary data.</text>
</comment>
<dbReference type="GO" id="GO:0003985">
    <property type="term" value="F:acetyl-CoA C-acetyltransferase activity"/>
    <property type="evidence" value="ECO:0007669"/>
    <property type="project" value="UniProtKB-EC"/>
</dbReference>
<dbReference type="PANTHER" id="PTHR18919:SF107">
    <property type="entry name" value="ACETYL-COA ACETYLTRANSFERASE, CYTOSOLIC"/>
    <property type="match status" value="1"/>
</dbReference>
<evidence type="ECO:0000256" key="2">
    <source>
        <dbReference type="ARBA" id="ARBA00012705"/>
    </source>
</evidence>
<dbReference type="InterPro" id="IPR020613">
    <property type="entry name" value="Thiolase_CS"/>
</dbReference>
<evidence type="ECO:0000256" key="7">
    <source>
        <dbReference type="RuleBase" id="RU003557"/>
    </source>
</evidence>
<keyword evidence="4 7" id="KW-0012">Acyltransferase</keyword>
<dbReference type="GO" id="GO:0005829">
    <property type="term" value="C:cytosol"/>
    <property type="evidence" value="ECO:0007669"/>
    <property type="project" value="TreeGrafter"/>
</dbReference>
<dbReference type="EC" id="2.3.1.9" evidence="2"/>
<evidence type="ECO:0000256" key="5">
    <source>
        <dbReference type="ARBA" id="ARBA00030755"/>
    </source>
</evidence>
<dbReference type="NCBIfam" id="TIGR01930">
    <property type="entry name" value="AcCoA-C-Actrans"/>
    <property type="match status" value="1"/>
</dbReference>